<sequence>MAFTWRQVLRRCYPLLKPVAFKGIQLALFAFFSGKIHNLDLSSTALNSISASSSACSLNCWERLVCNTSKFLYSRCR</sequence>
<keyword evidence="2" id="KW-1185">Reference proteome</keyword>
<name>A0A151MZ51_ALLMI</name>
<dbReference type="AlphaFoldDB" id="A0A151MZ51"/>
<dbReference type="EMBL" id="AKHW03004488">
    <property type="protein sequence ID" value="KYO29790.1"/>
    <property type="molecule type" value="Genomic_DNA"/>
</dbReference>
<gene>
    <name evidence="1" type="ORF">Y1Q_0023154</name>
</gene>
<accession>A0A151MZ51</accession>
<evidence type="ECO:0000313" key="1">
    <source>
        <dbReference type="EMBL" id="KYO29790.1"/>
    </source>
</evidence>
<proteinExistence type="predicted"/>
<organism evidence="1 2">
    <name type="scientific">Alligator mississippiensis</name>
    <name type="common">American alligator</name>
    <dbReference type="NCBI Taxonomy" id="8496"/>
    <lineage>
        <taxon>Eukaryota</taxon>
        <taxon>Metazoa</taxon>
        <taxon>Chordata</taxon>
        <taxon>Craniata</taxon>
        <taxon>Vertebrata</taxon>
        <taxon>Euteleostomi</taxon>
        <taxon>Archelosauria</taxon>
        <taxon>Archosauria</taxon>
        <taxon>Crocodylia</taxon>
        <taxon>Alligatoridae</taxon>
        <taxon>Alligatorinae</taxon>
        <taxon>Alligator</taxon>
    </lineage>
</organism>
<evidence type="ECO:0000313" key="2">
    <source>
        <dbReference type="Proteomes" id="UP000050525"/>
    </source>
</evidence>
<protein>
    <submittedName>
        <fullName evidence="1">Uncharacterized protein</fullName>
    </submittedName>
</protein>
<comment type="caution">
    <text evidence="1">The sequence shown here is derived from an EMBL/GenBank/DDBJ whole genome shotgun (WGS) entry which is preliminary data.</text>
</comment>
<dbReference type="Proteomes" id="UP000050525">
    <property type="component" value="Unassembled WGS sequence"/>
</dbReference>
<reference evidence="1 2" key="1">
    <citation type="journal article" date="2012" name="Genome Biol.">
        <title>Sequencing three crocodilian genomes to illuminate the evolution of archosaurs and amniotes.</title>
        <authorList>
            <person name="St John J.A."/>
            <person name="Braun E.L."/>
            <person name="Isberg S.R."/>
            <person name="Miles L.G."/>
            <person name="Chong A.Y."/>
            <person name="Gongora J."/>
            <person name="Dalzell P."/>
            <person name="Moran C."/>
            <person name="Bed'hom B."/>
            <person name="Abzhanov A."/>
            <person name="Burgess S.C."/>
            <person name="Cooksey A.M."/>
            <person name="Castoe T.A."/>
            <person name="Crawford N.G."/>
            <person name="Densmore L.D."/>
            <person name="Drew J.C."/>
            <person name="Edwards S.V."/>
            <person name="Faircloth B.C."/>
            <person name="Fujita M.K."/>
            <person name="Greenwold M.J."/>
            <person name="Hoffmann F.G."/>
            <person name="Howard J.M."/>
            <person name="Iguchi T."/>
            <person name="Janes D.E."/>
            <person name="Khan S.Y."/>
            <person name="Kohno S."/>
            <person name="de Koning A.J."/>
            <person name="Lance S.L."/>
            <person name="McCarthy F.M."/>
            <person name="McCormack J.E."/>
            <person name="Merchant M.E."/>
            <person name="Peterson D.G."/>
            <person name="Pollock D.D."/>
            <person name="Pourmand N."/>
            <person name="Raney B.J."/>
            <person name="Roessler K.A."/>
            <person name="Sanford J.R."/>
            <person name="Sawyer R.H."/>
            <person name="Schmidt C.J."/>
            <person name="Triplett E.W."/>
            <person name="Tuberville T.D."/>
            <person name="Venegas-Anaya M."/>
            <person name="Howard J.T."/>
            <person name="Jarvis E.D."/>
            <person name="Guillette L.J.Jr."/>
            <person name="Glenn T.C."/>
            <person name="Green R.E."/>
            <person name="Ray D.A."/>
        </authorList>
    </citation>
    <scope>NUCLEOTIDE SEQUENCE [LARGE SCALE GENOMIC DNA]</scope>
    <source>
        <strain evidence="1">KSC_2009_1</strain>
    </source>
</reference>